<keyword evidence="2" id="KW-1185">Reference proteome</keyword>
<proteinExistence type="predicted"/>
<sequence>MTAGLKFILSAGGLAALAGGWIAIYADILPPLPELQTEQAAVYAAPPQAFPALTVVNEPPLEAPQKKEPLRLASVEGIRLGDSMMELIRKKGQPLAIHSDTRLSDLEVYDYGAVDVAFRGGDLLYVEVSAEAATVSIDGIPHSFETEVLRETLGEPDFEAEDGWGYKRGFGAVKFYTDPATGQIQSVHYFDAVGI</sequence>
<comment type="caution">
    <text evidence="1">The sequence shown here is derived from an EMBL/GenBank/DDBJ whole genome shotgun (WGS) entry which is preliminary data.</text>
</comment>
<dbReference type="Proteomes" id="UP001631969">
    <property type="component" value="Unassembled WGS sequence"/>
</dbReference>
<reference evidence="1" key="1">
    <citation type="submission" date="2024-12" db="EMBL/GenBank/DDBJ databases">
        <authorList>
            <person name="Wu N."/>
        </authorList>
    </citation>
    <scope>NUCLEOTIDE SEQUENCE</scope>
    <source>
        <strain evidence="1">P15</strain>
    </source>
</reference>
<dbReference type="EMBL" id="JBJURJ010000001">
    <property type="protein sequence ID" value="MFM9326854.1"/>
    <property type="molecule type" value="Genomic_DNA"/>
</dbReference>
<evidence type="ECO:0000313" key="1">
    <source>
        <dbReference type="EMBL" id="MFM9326854.1"/>
    </source>
</evidence>
<protein>
    <submittedName>
        <fullName evidence="1">Uncharacterized protein</fullName>
    </submittedName>
</protein>
<gene>
    <name evidence="1" type="ORF">ACI1P1_00945</name>
</gene>
<name>A0ACC7NQD2_9BACL</name>
<evidence type="ECO:0000313" key="2">
    <source>
        <dbReference type="Proteomes" id="UP001631969"/>
    </source>
</evidence>
<organism evidence="1 2">
    <name type="scientific">Paenibacillus mesotrionivorans</name>
    <dbReference type="NCBI Taxonomy" id="3160968"/>
    <lineage>
        <taxon>Bacteria</taxon>
        <taxon>Bacillati</taxon>
        <taxon>Bacillota</taxon>
        <taxon>Bacilli</taxon>
        <taxon>Bacillales</taxon>
        <taxon>Paenibacillaceae</taxon>
        <taxon>Paenibacillus</taxon>
    </lineage>
</organism>
<accession>A0ACC7NQD2</accession>